<dbReference type="Pfam" id="PF13960">
    <property type="entry name" value="DUF4218"/>
    <property type="match status" value="1"/>
</dbReference>
<evidence type="ECO:0000313" key="3">
    <source>
        <dbReference type="EMBL" id="KAK1669333.1"/>
    </source>
</evidence>
<evidence type="ECO:0000256" key="1">
    <source>
        <dbReference type="SAM" id="MobiDB-lite"/>
    </source>
</evidence>
<keyword evidence="4" id="KW-1185">Reference proteome</keyword>
<sequence>MGDGRVVMAGKKEGIMTLMTMKSLSDDNLDDDNNLVTITDEEILPVAIRGIMDDHVSATLTGLCNFFDVITRKSMSVKKLARLQEEIVVILCELEMYFPPAFFDVMVHLLVHIVDDIDGGGCRGVGGGEDHEMEDDAGVMWANEPSGSRGKRAPRGSTYAPSDDEATAPPGCGETSGDDPSGAAGSSGAGTSGSKRPRKAKRQNTVGTAQTQSRGGPAMDCGATAKDVARVRQPSGMYPPRRVNLNETDLRAESKAPLRAQLIARLHSRYKFLGDYASTDQTNNIVNSQALLKFTKHLGSYKYMVRKLIAEGKELQATKNRKLWGKEMRELNIGNNHNLGSRGYEGKEPYWAKEDKAYVNAGIENPWLKYKDPLERRFIRSRYHKKKLTGELVTDPKVVTDIIWFTNDKKVLALEKKLKTLIRINTYSGSTTSKDKHLCGATGPSLTAAGGAVVSARHNAASCTRVSAPPQRPPAPVVSVPTTTATAPEARNTNVSDFQWDIPTSSQVVHEDEPASKYGCSKKLFDSQETAEEENP</sequence>
<dbReference type="EMBL" id="JAUUTY010000003">
    <property type="protein sequence ID" value="KAK1669333.1"/>
    <property type="molecule type" value="Genomic_DNA"/>
</dbReference>
<feature type="domain" description="DUF4218" evidence="2">
    <location>
        <begin position="72"/>
        <end position="117"/>
    </location>
</feature>
<evidence type="ECO:0000259" key="2">
    <source>
        <dbReference type="Pfam" id="PF13960"/>
    </source>
</evidence>
<organism evidence="3 4">
    <name type="scientific">Lolium multiflorum</name>
    <name type="common">Italian ryegrass</name>
    <name type="synonym">Lolium perenne subsp. multiflorum</name>
    <dbReference type="NCBI Taxonomy" id="4521"/>
    <lineage>
        <taxon>Eukaryota</taxon>
        <taxon>Viridiplantae</taxon>
        <taxon>Streptophyta</taxon>
        <taxon>Embryophyta</taxon>
        <taxon>Tracheophyta</taxon>
        <taxon>Spermatophyta</taxon>
        <taxon>Magnoliopsida</taxon>
        <taxon>Liliopsida</taxon>
        <taxon>Poales</taxon>
        <taxon>Poaceae</taxon>
        <taxon>BOP clade</taxon>
        <taxon>Pooideae</taxon>
        <taxon>Poodae</taxon>
        <taxon>Poeae</taxon>
        <taxon>Poeae Chloroplast Group 2 (Poeae type)</taxon>
        <taxon>Loliodinae</taxon>
        <taxon>Loliinae</taxon>
        <taxon>Lolium</taxon>
    </lineage>
</organism>
<dbReference type="InterPro" id="IPR025452">
    <property type="entry name" value="DUF4218"/>
</dbReference>
<feature type="compositionally biased region" description="Polar residues" evidence="1">
    <location>
        <begin position="203"/>
        <end position="214"/>
    </location>
</feature>
<dbReference type="PANTHER" id="PTHR48258">
    <property type="entry name" value="DUF4218 DOMAIN-CONTAINING PROTEIN-RELATED"/>
    <property type="match status" value="1"/>
</dbReference>
<dbReference type="AlphaFoldDB" id="A0AAD8T5A9"/>
<accession>A0AAD8T5A9</accession>
<dbReference type="PANTHER" id="PTHR48258:SF9">
    <property type="entry name" value="OS01G0348150 PROTEIN"/>
    <property type="match status" value="1"/>
</dbReference>
<dbReference type="Proteomes" id="UP001231189">
    <property type="component" value="Unassembled WGS sequence"/>
</dbReference>
<gene>
    <name evidence="3" type="ORF">QYE76_057492</name>
</gene>
<feature type="compositionally biased region" description="Polar residues" evidence="1">
    <location>
        <begin position="491"/>
        <end position="508"/>
    </location>
</feature>
<evidence type="ECO:0000313" key="4">
    <source>
        <dbReference type="Proteomes" id="UP001231189"/>
    </source>
</evidence>
<feature type="region of interest" description="Disordered" evidence="1">
    <location>
        <begin position="464"/>
        <end position="536"/>
    </location>
</feature>
<proteinExistence type="predicted"/>
<protein>
    <recommendedName>
        <fullName evidence="2">DUF4218 domain-containing protein</fullName>
    </recommendedName>
</protein>
<comment type="caution">
    <text evidence="3">The sequence shown here is derived from an EMBL/GenBank/DDBJ whole genome shotgun (WGS) entry which is preliminary data.</text>
</comment>
<feature type="region of interest" description="Disordered" evidence="1">
    <location>
        <begin position="140"/>
        <end position="223"/>
    </location>
</feature>
<reference evidence="3" key="1">
    <citation type="submission" date="2023-07" db="EMBL/GenBank/DDBJ databases">
        <title>A chromosome-level genome assembly of Lolium multiflorum.</title>
        <authorList>
            <person name="Chen Y."/>
            <person name="Copetti D."/>
            <person name="Kolliker R."/>
            <person name="Studer B."/>
        </authorList>
    </citation>
    <scope>NUCLEOTIDE SEQUENCE</scope>
    <source>
        <strain evidence="3">02402/16</strain>
        <tissue evidence="3">Leaf</tissue>
    </source>
</reference>
<feature type="compositionally biased region" description="Low complexity" evidence="1">
    <location>
        <begin position="477"/>
        <end position="488"/>
    </location>
</feature>
<name>A0AAD8T5A9_LOLMU</name>